<accession>A0A8K1FN15</accession>
<sequence>MSYEDPQLEVASRSFGDGSPDGNQSGSLDDQVHRMRIFPRHQVPQVRLIREPRALFIAVNIREVALLPGDRLILRDGSNDTEITITRQNQSIAKRVQHRRVLWNHPFLMTGDKVVVEYWPSLTTLVLPINRKQLDNAVAVIDSYTFAYDARGRRRRGSDDDYDRLGITQVPQAESIVGSKNEMKPAVCFKKSEPRMYCRARAVARLLIRNEGDQQWHHHAMMNPSSRWTYCTGWLVGRENHMMTNYHCVRALMRRSGRVFPFIQNQGTASNDAGGGNDTDTSVNFMAESSTCGDVGYMGERVGVVEATRAKIVAMSEALDYSLLQLEPNNTSVDLSSKYGYLTLRASGPVDGEAIYIPQHPNGEPKMIAAISDGQPAFIRVLPIANSTSSSGSGSMEQQSNDSDGSGSLSDATYDNVSVWYNADTAPGSSGSPVLSQRDHTVVALHHAGGAIVTSSDPTANQQAMNIGIRIDAIGRDLQQRRVLPPCAFARDCRAKTKDPCCSNTKSK</sequence>
<evidence type="ECO:0000313" key="3">
    <source>
        <dbReference type="EMBL" id="TMW68896.1"/>
    </source>
</evidence>
<dbReference type="InterPro" id="IPR043504">
    <property type="entry name" value="Peptidase_S1_PA_chymotrypsin"/>
</dbReference>
<proteinExistence type="predicted"/>
<feature type="region of interest" description="Disordered" evidence="2">
    <location>
        <begin position="389"/>
        <end position="409"/>
    </location>
</feature>
<dbReference type="SUPFAM" id="SSF50494">
    <property type="entry name" value="Trypsin-like serine proteases"/>
    <property type="match status" value="1"/>
</dbReference>
<evidence type="ECO:0000256" key="1">
    <source>
        <dbReference type="ARBA" id="ARBA00023026"/>
    </source>
</evidence>
<dbReference type="Gene3D" id="2.40.10.10">
    <property type="entry name" value="Trypsin-like serine proteases"/>
    <property type="match status" value="2"/>
</dbReference>
<evidence type="ECO:0000256" key="2">
    <source>
        <dbReference type="SAM" id="MobiDB-lite"/>
    </source>
</evidence>
<dbReference type="EMBL" id="SPLM01000001">
    <property type="protein sequence ID" value="TMW68896.1"/>
    <property type="molecule type" value="Genomic_DNA"/>
</dbReference>
<dbReference type="PANTHER" id="PTHR36234">
    <property type="entry name" value="LYSYL ENDOPEPTIDASE"/>
    <property type="match status" value="1"/>
</dbReference>
<reference evidence="3" key="1">
    <citation type="submission" date="2019-03" db="EMBL/GenBank/DDBJ databases">
        <title>Long read genome sequence of the mycoparasitic Pythium oligandrum ATCC 38472 isolated from sugarbeet rhizosphere.</title>
        <authorList>
            <person name="Gaulin E."/>
        </authorList>
    </citation>
    <scope>NUCLEOTIDE SEQUENCE</scope>
    <source>
        <strain evidence="3">ATCC 38472_TT</strain>
    </source>
</reference>
<dbReference type="Proteomes" id="UP000794436">
    <property type="component" value="Unassembled WGS sequence"/>
</dbReference>
<gene>
    <name evidence="3" type="ORF">Poli38472_001052</name>
</gene>
<name>A0A8K1FN15_PYTOL</name>
<comment type="caution">
    <text evidence="3">The sequence shown here is derived from an EMBL/GenBank/DDBJ whole genome shotgun (WGS) entry which is preliminary data.</text>
</comment>
<keyword evidence="4" id="KW-1185">Reference proteome</keyword>
<organism evidence="3 4">
    <name type="scientific">Pythium oligandrum</name>
    <name type="common">Mycoparasitic fungus</name>
    <dbReference type="NCBI Taxonomy" id="41045"/>
    <lineage>
        <taxon>Eukaryota</taxon>
        <taxon>Sar</taxon>
        <taxon>Stramenopiles</taxon>
        <taxon>Oomycota</taxon>
        <taxon>Peronosporomycetes</taxon>
        <taxon>Pythiales</taxon>
        <taxon>Pythiaceae</taxon>
        <taxon>Pythium</taxon>
    </lineage>
</organism>
<feature type="region of interest" description="Disordered" evidence="2">
    <location>
        <begin position="1"/>
        <end position="29"/>
    </location>
</feature>
<dbReference type="AlphaFoldDB" id="A0A8K1FN15"/>
<evidence type="ECO:0008006" key="5">
    <source>
        <dbReference type="Google" id="ProtNLM"/>
    </source>
</evidence>
<dbReference type="Pfam" id="PF13365">
    <property type="entry name" value="Trypsin_2"/>
    <property type="match status" value="1"/>
</dbReference>
<dbReference type="OrthoDB" id="100767at2759"/>
<evidence type="ECO:0000313" key="4">
    <source>
        <dbReference type="Proteomes" id="UP000794436"/>
    </source>
</evidence>
<dbReference type="PANTHER" id="PTHR36234:SF5">
    <property type="entry name" value="LYSYL ENDOPEPTIDASE"/>
    <property type="match status" value="1"/>
</dbReference>
<dbReference type="InterPro" id="IPR009003">
    <property type="entry name" value="Peptidase_S1_PA"/>
</dbReference>
<keyword evidence="1" id="KW-0843">Virulence</keyword>
<protein>
    <recommendedName>
        <fullName evidence="5">Serine protease</fullName>
    </recommendedName>
</protein>